<evidence type="ECO:0000256" key="1">
    <source>
        <dbReference type="SAM" id="Phobius"/>
    </source>
</evidence>
<accession>A0A5N0TFU8</accession>
<keyword evidence="1" id="KW-0472">Membrane</keyword>
<organism evidence="3 4">
    <name type="scientific">Marinihelvus fidelis</name>
    <dbReference type="NCBI Taxonomy" id="2613842"/>
    <lineage>
        <taxon>Bacteria</taxon>
        <taxon>Pseudomonadati</taxon>
        <taxon>Pseudomonadota</taxon>
        <taxon>Gammaproteobacteria</taxon>
        <taxon>Chromatiales</taxon>
        <taxon>Wenzhouxiangellaceae</taxon>
        <taxon>Marinihelvus</taxon>
    </lineage>
</organism>
<reference evidence="3 4" key="1">
    <citation type="submission" date="2019-09" db="EMBL/GenBank/DDBJ databases">
        <title>Wenzhouxiangella sp. Genome sequencing and assembly.</title>
        <authorList>
            <person name="Zhang R."/>
        </authorList>
    </citation>
    <scope>NUCLEOTIDE SEQUENCE [LARGE SCALE GENOMIC DNA]</scope>
    <source>
        <strain evidence="3 4">W260</strain>
    </source>
</reference>
<dbReference type="RefSeq" id="WP_150862927.1">
    <property type="nucleotide sequence ID" value="NZ_VYXP01000002.1"/>
</dbReference>
<name>A0A5N0TFU8_9GAMM</name>
<keyword evidence="3" id="KW-0808">Transferase</keyword>
<dbReference type="PANTHER" id="PTHR48090">
    <property type="entry name" value="UNDECAPRENYL-PHOSPHATE 4-DEOXY-4-FORMAMIDO-L-ARABINOSE TRANSFERASE-RELATED"/>
    <property type="match status" value="1"/>
</dbReference>
<sequence length="230" mass="25600">MTAVRNLRCLVVIPAHNEQGDIAQVVREVREDHGLDVVVVDDASTDATVKKARQAGALVLPLSIQLGAWGAIQAGMRYALRAGYHNVLTMDADGQHEAVWIPNLLGPVESGTSDVTIGCCVRRGSWMRKIAWKILKAVSGLTREDITSGFRAYNRDAFRLLASRQATLLEYQDVGVLVLLRNAGLDTHDVEVTMLPRRSGTSRVYHSWFAVIYYMCHTILLGFSKRRVRR</sequence>
<keyword evidence="4" id="KW-1185">Reference proteome</keyword>
<evidence type="ECO:0000259" key="2">
    <source>
        <dbReference type="Pfam" id="PF00535"/>
    </source>
</evidence>
<gene>
    <name evidence="3" type="ORF">F3N42_03195</name>
</gene>
<dbReference type="Gene3D" id="3.90.550.10">
    <property type="entry name" value="Spore Coat Polysaccharide Biosynthesis Protein SpsA, Chain A"/>
    <property type="match status" value="1"/>
</dbReference>
<dbReference type="AlphaFoldDB" id="A0A5N0TFU8"/>
<dbReference type="Proteomes" id="UP000325372">
    <property type="component" value="Unassembled WGS sequence"/>
</dbReference>
<comment type="caution">
    <text evidence="3">The sequence shown here is derived from an EMBL/GenBank/DDBJ whole genome shotgun (WGS) entry which is preliminary data.</text>
</comment>
<dbReference type="CDD" id="cd04179">
    <property type="entry name" value="DPM_DPG-synthase_like"/>
    <property type="match status" value="1"/>
</dbReference>
<dbReference type="GO" id="GO:0016740">
    <property type="term" value="F:transferase activity"/>
    <property type="evidence" value="ECO:0007669"/>
    <property type="project" value="UniProtKB-KW"/>
</dbReference>
<feature type="transmembrane region" description="Helical" evidence="1">
    <location>
        <begin position="205"/>
        <end position="223"/>
    </location>
</feature>
<keyword evidence="1" id="KW-0812">Transmembrane</keyword>
<proteinExistence type="predicted"/>
<dbReference type="SUPFAM" id="SSF53448">
    <property type="entry name" value="Nucleotide-diphospho-sugar transferases"/>
    <property type="match status" value="1"/>
</dbReference>
<evidence type="ECO:0000313" key="3">
    <source>
        <dbReference type="EMBL" id="KAA9133368.1"/>
    </source>
</evidence>
<keyword evidence="1" id="KW-1133">Transmembrane helix</keyword>
<dbReference type="InterPro" id="IPR050256">
    <property type="entry name" value="Glycosyltransferase_2"/>
</dbReference>
<feature type="domain" description="Glycosyltransferase 2-like" evidence="2">
    <location>
        <begin position="11"/>
        <end position="133"/>
    </location>
</feature>
<dbReference type="EMBL" id="VYXP01000002">
    <property type="protein sequence ID" value="KAA9133368.1"/>
    <property type="molecule type" value="Genomic_DNA"/>
</dbReference>
<dbReference type="Pfam" id="PF00535">
    <property type="entry name" value="Glycos_transf_2"/>
    <property type="match status" value="1"/>
</dbReference>
<dbReference type="InterPro" id="IPR001173">
    <property type="entry name" value="Glyco_trans_2-like"/>
</dbReference>
<dbReference type="InterPro" id="IPR029044">
    <property type="entry name" value="Nucleotide-diphossugar_trans"/>
</dbReference>
<protein>
    <submittedName>
        <fullName evidence="3">Glycosyltransferase family 2 protein</fullName>
    </submittedName>
</protein>
<evidence type="ECO:0000313" key="4">
    <source>
        <dbReference type="Proteomes" id="UP000325372"/>
    </source>
</evidence>
<dbReference type="PANTHER" id="PTHR48090:SF7">
    <property type="entry name" value="RFBJ PROTEIN"/>
    <property type="match status" value="1"/>
</dbReference>